<protein>
    <submittedName>
        <fullName evidence="4">Family 16 glycosylhydrolase</fullName>
    </submittedName>
</protein>
<dbReference type="Gene3D" id="2.60.120.200">
    <property type="match status" value="1"/>
</dbReference>
<dbReference type="NCBIfam" id="TIGR04183">
    <property type="entry name" value="Por_Secre_tail"/>
    <property type="match status" value="1"/>
</dbReference>
<sequence length="825" mass="89180">MNNSTIKELKNYAFLILLIFGLQSLTAQCPNIIWQDEFDGTDLDLLKWTYQIGDGCDQNICGWGNNELQSYQEANVEVSNGTLKITARKERIRGSQYTSGRINSKGKADFTYGRFEASIKLPAGDGLWPAFWMLPTDEFYGTWPQSGEIDIMEYVASNPDEILGYIHYGDPYPDNQSQGNTYKLQNDVFYNEFHEFAIEWEPGEIRWYMDGILYSTKTTQDISPANWPFDKDFHFLLNVAVGGNLGGEVNDSMLPATMEVDYVRVYDGFKPSIDGESVVSNMESGVIYSLDNLASGVNVTWSVPSGASIVSGQGTDSVTIDFGSESGSVSASFNDGCTSQSLSMAVEVEPPYVKAFSFENFDDPATATFSSSTGTLTEVNNPAPNPVNSSALSGKYVRNSGEQYDLIVYDVTNITDASEYVLKNKKFYIDVYTNAPIGTEIILQLETADATSTNYPTGRHSRYVATIKENNNWQRLEFDLMDEPDPSASDAGVQSMILLFNSNSFTGDTYYYDNLDSYNADSGASNQSPAVSVTNPSDGASFSTGSTISITADASDADGTVDLVEFFVNGNSIGSDNSQPYSIDWQVPEGSSSITAVATDNDNASTTSASVNVTGENTGSATSMYVTSITTGTADAGKGAKYGTATVTVIDDLGNPVEGASISGTFSGSFSEQATAITGTDGTAVLQTQASAKGSVTVELCVDAVSHSSLIYDSSSNVITCTAGAQKASVQKSDATLSKDGTKKVTTLNFLMSPNPTRSVVEFSMKGMEALNKISIYDMSGKLMFQRKLSNDTGEFDISDFPNGMYLVKVENNKNQTKTLRLVKR</sequence>
<accession>A0ABT0YYU3</accession>
<dbReference type="Pfam" id="PF00722">
    <property type="entry name" value="Glyco_hydro_16"/>
    <property type="match status" value="1"/>
</dbReference>
<organism evidence="4 5">
    <name type="scientific">Gramella jeungdoensis</name>
    <dbReference type="NCBI Taxonomy" id="708091"/>
    <lineage>
        <taxon>Bacteria</taxon>
        <taxon>Pseudomonadati</taxon>
        <taxon>Bacteroidota</taxon>
        <taxon>Flavobacteriia</taxon>
        <taxon>Flavobacteriales</taxon>
        <taxon>Flavobacteriaceae</taxon>
        <taxon>Christiangramia</taxon>
    </lineage>
</organism>
<evidence type="ECO:0000313" key="5">
    <source>
        <dbReference type="Proteomes" id="UP001155077"/>
    </source>
</evidence>
<gene>
    <name evidence="4" type="ORF">NE848_04600</name>
</gene>
<evidence type="ECO:0000259" key="3">
    <source>
        <dbReference type="PROSITE" id="PS51762"/>
    </source>
</evidence>
<evidence type="ECO:0000313" key="4">
    <source>
        <dbReference type="EMBL" id="MCM8568646.1"/>
    </source>
</evidence>
<dbReference type="InterPro" id="IPR013320">
    <property type="entry name" value="ConA-like_dom_sf"/>
</dbReference>
<dbReference type="EMBL" id="JAMSCK010000002">
    <property type="protein sequence ID" value="MCM8568646.1"/>
    <property type="molecule type" value="Genomic_DNA"/>
</dbReference>
<dbReference type="Pfam" id="PF19408">
    <property type="entry name" value="PKD_6"/>
    <property type="match status" value="1"/>
</dbReference>
<dbReference type="PANTHER" id="PTHR10963">
    <property type="entry name" value="GLYCOSYL HYDROLASE-RELATED"/>
    <property type="match status" value="1"/>
</dbReference>
<dbReference type="SUPFAM" id="SSF49373">
    <property type="entry name" value="Invasin/intimin cell-adhesion fragments"/>
    <property type="match status" value="1"/>
</dbReference>
<dbReference type="InterPro" id="IPR026444">
    <property type="entry name" value="Secre_tail"/>
</dbReference>
<comment type="caution">
    <text evidence="4">The sequence shown here is derived from an EMBL/GenBank/DDBJ whole genome shotgun (WGS) entry which is preliminary data.</text>
</comment>
<dbReference type="RefSeq" id="WP_252111048.1">
    <property type="nucleotide sequence ID" value="NZ_JAMSCK010000002.1"/>
</dbReference>
<dbReference type="PROSITE" id="PS51762">
    <property type="entry name" value="GH16_2"/>
    <property type="match status" value="1"/>
</dbReference>
<evidence type="ECO:0000256" key="1">
    <source>
        <dbReference type="ARBA" id="ARBA00006865"/>
    </source>
</evidence>
<reference evidence="4" key="1">
    <citation type="submission" date="2022-06" db="EMBL/GenBank/DDBJ databases">
        <title>Gramella sediminis sp. nov., isolated from deep-sea sediment of the Indian Ocean.</title>
        <authorList>
            <person name="Yang L."/>
        </authorList>
    </citation>
    <scope>NUCLEOTIDE SEQUENCE</scope>
    <source>
        <strain evidence="4">HMD3159</strain>
    </source>
</reference>
<dbReference type="InterPro" id="IPR000757">
    <property type="entry name" value="Beta-glucanase-like"/>
</dbReference>
<dbReference type="InterPro" id="IPR045829">
    <property type="entry name" value="PKD_6"/>
</dbReference>
<dbReference type="CDD" id="cd08023">
    <property type="entry name" value="GH16_laminarinase_like"/>
    <property type="match status" value="1"/>
</dbReference>
<feature type="domain" description="GH16" evidence="3">
    <location>
        <begin position="27"/>
        <end position="271"/>
    </location>
</feature>
<dbReference type="PANTHER" id="PTHR10963:SF55">
    <property type="entry name" value="GLYCOSIDE HYDROLASE FAMILY 16 PROTEIN"/>
    <property type="match status" value="1"/>
</dbReference>
<dbReference type="InterPro" id="IPR050546">
    <property type="entry name" value="Glycosyl_Hydrlase_16"/>
</dbReference>
<dbReference type="Pfam" id="PF18962">
    <property type="entry name" value="Por_Secre_tail"/>
    <property type="match status" value="1"/>
</dbReference>
<keyword evidence="5" id="KW-1185">Reference proteome</keyword>
<name>A0ABT0YYU3_9FLAO</name>
<dbReference type="Pfam" id="PF17957">
    <property type="entry name" value="Big_7"/>
    <property type="match status" value="1"/>
</dbReference>
<dbReference type="Gene3D" id="2.60.40.10">
    <property type="entry name" value="Immunoglobulins"/>
    <property type="match status" value="2"/>
</dbReference>
<dbReference type="InterPro" id="IPR013783">
    <property type="entry name" value="Ig-like_fold"/>
</dbReference>
<evidence type="ECO:0000256" key="2">
    <source>
        <dbReference type="ARBA" id="ARBA00022729"/>
    </source>
</evidence>
<dbReference type="Proteomes" id="UP001155077">
    <property type="component" value="Unassembled WGS sequence"/>
</dbReference>
<keyword evidence="2" id="KW-0732">Signal</keyword>
<dbReference type="InterPro" id="IPR008964">
    <property type="entry name" value="Invasin/intimin_cell_adhesion"/>
</dbReference>
<proteinExistence type="inferred from homology"/>
<dbReference type="SUPFAM" id="SSF49899">
    <property type="entry name" value="Concanavalin A-like lectins/glucanases"/>
    <property type="match status" value="1"/>
</dbReference>
<comment type="similarity">
    <text evidence="1">Belongs to the glycosyl hydrolase 16 family.</text>
</comment>